<dbReference type="OrthoDB" id="5240615at2"/>
<gene>
    <name evidence="4" type="ORF">EAS64_05975</name>
</gene>
<dbReference type="InterPro" id="IPR008979">
    <property type="entry name" value="Galactose-bd-like_sf"/>
</dbReference>
<dbReference type="AlphaFoldDB" id="A0A6P2C7A8"/>
<evidence type="ECO:0000256" key="1">
    <source>
        <dbReference type="ARBA" id="ARBA00022801"/>
    </source>
</evidence>
<dbReference type="InterPro" id="IPR029058">
    <property type="entry name" value="AB_hydrolase_fold"/>
</dbReference>
<protein>
    <submittedName>
        <fullName evidence="4">CocE/NonD family hydrolase</fullName>
    </submittedName>
</protein>
<proteinExistence type="predicted"/>
<name>A0A6P2C7A8_9ACTN</name>
<dbReference type="RefSeq" id="WP_145851643.1">
    <property type="nucleotide sequence ID" value="NZ_RPFW01000001.1"/>
</dbReference>
<organism evidence="4 5">
    <name type="scientific">Trebonia kvetii</name>
    <dbReference type="NCBI Taxonomy" id="2480626"/>
    <lineage>
        <taxon>Bacteria</taxon>
        <taxon>Bacillati</taxon>
        <taxon>Actinomycetota</taxon>
        <taxon>Actinomycetes</taxon>
        <taxon>Streptosporangiales</taxon>
        <taxon>Treboniaceae</taxon>
        <taxon>Trebonia</taxon>
    </lineage>
</organism>
<accession>A0A6P2C7A8</accession>
<dbReference type="EMBL" id="RPFW01000001">
    <property type="protein sequence ID" value="TVZ06887.1"/>
    <property type="molecule type" value="Genomic_DNA"/>
</dbReference>
<dbReference type="SUPFAM" id="SSF53474">
    <property type="entry name" value="alpha/beta-Hydrolases"/>
    <property type="match status" value="1"/>
</dbReference>
<dbReference type="Pfam" id="PF02129">
    <property type="entry name" value="Peptidase_S15"/>
    <property type="match status" value="1"/>
</dbReference>
<dbReference type="GO" id="GO:0008239">
    <property type="term" value="F:dipeptidyl-peptidase activity"/>
    <property type="evidence" value="ECO:0007669"/>
    <property type="project" value="InterPro"/>
</dbReference>
<evidence type="ECO:0000259" key="3">
    <source>
        <dbReference type="SMART" id="SM00939"/>
    </source>
</evidence>
<keyword evidence="5" id="KW-1185">Reference proteome</keyword>
<evidence type="ECO:0000313" key="5">
    <source>
        <dbReference type="Proteomes" id="UP000460272"/>
    </source>
</evidence>
<dbReference type="InterPro" id="IPR005674">
    <property type="entry name" value="CocE/Ser_esterase"/>
</dbReference>
<comment type="caution">
    <text evidence="4">The sequence shown here is derived from an EMBL/GenBank/DDBJ whole genome shotgun (WGS) entry which is preliminary data.</text>
</comment>
<dbReference type="NCBIfam" id="TIGR00976">
    <property type="entry name" value="CocE_NonD"/>
    <property type="match status" value="1"/>
</dbReference>
<feature type="compositionally biased region" description="Basic and acidic residues" evidence="2">
    <location>
        <begin position="540"/>
        <end position="557"/>
    </location>
</feature>
<dbReference type="Gene3D" id="3.40.50.1820">
    <property type="entry name" value="alpha/beta hydrolase"/>
    <property type="match status" value="1"/>
</dbReference>
<reference evidence="4 5" key="1">
    <citation type="submission" date="2018-11" db="EMBL/GenBank/DDBJ databases">
        <title>Trebonia kvetii gen.nov., sp.nov., a novel acidophilic actinobacterium, and proposal of the new actinobacterial family Treboniaceae fam. nov.</title>
        <authorList>
            <person name="Rapoport D."/>
            <person name="Sagova-Mareckova M."/>
            <person name="Sedlacek I."/>
            <person name="Provaznik J."/>
            <person name="Kralova S."/>
            <person name="Pavlinic D."/>
            <person name="Benes V."/>
            <person name="Kopecky J."/>
        </authorList>
    </citation>
    <scope>NUCLEOTIDE SEQUENCE [LARGE SCALE GENOMIC DNA]</scope>
    <source>
        <strain evidence="4 5">15Tr583</strain>
    </source>
</reference>
<evidence type="ECO:0000256" key="2">
    <source>
        <dbReference type="SAM" id="MobiDB-lite"/>
    </source>
</evidence>
<dbReference type="InterPro" id="IPR013736">
    <property type="entry name" value="Xaa-Pro_dipept_C"/>
</dbReference>
<keyword evidence="1 4" id="KW-0378">Hydrolase</keyword>
<dbReference type="Pfam" id="PF08530">
    <property type="entry name" value="PepX_C"/>
    <property type="match status" value="1"/>
</dbReference>
<feature type="domain" description="Xaa-Pro dipeptidyl-peptidase C-terminal" evidence="3">
    <location>
        <begin position="317"/>
        <end position="559"/>
    </location>
</feature>
<sequence>MTSRRGRLSRWLQTRALEGFAPGPYDVTVQRKLRVPMDDGVELLADLYSPVGEVSPPLPAIVIRSPYGRRPFGVQGSALAREGFTVLIQSCRGTWGSGGQFTPQVDEQADGITTHRWVRKQPWCSGTVATFGPSYLGYTQWAVAGHLQRDDPDDAPDALCLVTTMPDFGAITWDNGAFALRNALGWSQMMDRMRRRAMVPLLLSQLRPDPKLEKAFGVLPLRDGDTAAAGAPIGWYQDWLSHERLTDDYWASQSHTASVPAVTAPVYMITGWYDIFLPWQLDNYAQLAAAGRPPRLTIGPWGHVSRGMGGPSVAESAEFLKEHFGGVAGTRAAPVRAFLTGADLTGAGQWHDLPAWPPPGAVSQPWHLHASGLLDPAAPDGGVTGYRYDPADPTPALGGPSLLPHCEPVDNAAHERRADVTVFRSAPLADAVVVAGQPVARIRFRSSASSADVFVRICDVHPDGRSMTVCDGIRRTGAVGTLATDPEPDEEGFAEVEVRLWPAFHRFAAGHRIGLQVSSGAHPRYARNTGGGEPAGTATELHRADQEISHDTARASRVDLPVWPS</sequence>
<dbReference type="Proteomes" id="UP000460272">
    <property type="component" value="Unassembled WGS sequence"/>
</dbReference>
<dbReference type="SUPFAM" id="SSF49785">
    <property type="entry name" value="Galactose-binding domain-like"/>
    <property type="match status" value="1"/>
</dbReference>
<dbReference type="InterPro" id="IPR000383">
    <property type="entry name" value="Xaa-Pro-like_dom"/>
</dbReference>
<feature type="region of interest" description="Disordered" evidence="2">
    <location>
        <begin position="524"/>
        <end position="565"/>
    </location>
</feature>
<dbReference type="Gene3D" id="1.10.3020.10">
    <property type="entry name" value="alpha-amino acid ester hydrolase ( Helical cap domain)"/>
    <property type="match status" value="1"/>
</dbReference>
<dbReference type="SMART" id="SM00939">
    <property type="entry name" value="PepX_C"/>
    <property type="match status" value="1"/>
</dbReference>
<dbReference type="Gene3D" id="2.60.120.260">
    <property type="entry name" value="Galactose-binding domain-like"/>
    <property type="match status" value="1"/>
</dbReference>
<evidence type="ECO:0000313" key="4">
    <source>
        <dbReference type="EMBL" id="TVZ06887.1"/>
    </source>
</evidence>